<protein>
    <submittedName>
        <fullName evidence="1">Uncharacterized protein</fullName>
    </submittedName>
</protein>
<proteinExistence type="predicted"/>
<sequence>MPLTCATVLGFFALPDGLHCPETDVFLPPDEGVSAYEEESGAALYGGVPLESTVPLEGGMLTGTLQTEKLPGGSGT</sequence>
<dbReference type="AlphaFoldDB" id="A0AAD9JXB2"/>
<comment type="caution">
    <text evidence="1">The sequence shown here is derived from an EMBL/GenBank/DDBJ whole genome shotgun (WGS) entry which is preliminary data.</text>
</comment>
<keyword evidence="2" id="KW-1185">Reference proteome</keyword>
<gene>
    <name evidence="1" type="ORF">NP493_1612g00012</name>
</gene>
<evidence type="ECO:0000313" key="1">
    <source>
        <dbReference type="EMBL" id="KAK2160999.1"/>
    </source>
</evidence>
<organism evidence="1 2">
    <name type="scientific">Ridgeia piscesae</name>
    <name type="common">Tubeworm</name>
    <dbReference type="NCBI Taxonomy" id="27915"/>
    <lineage>
        <taxon>Eukaryota</taxon>
        <taxon>Metazoa</taxon>
        <taxon>Spiralia</taxon>
        <taxon>Lophotrochozoa</taxon>
        <taxon>Annelida</taxon>
        <taxon>Polychaeta</taxon>
        <taxon>Sedentaria</taxon>
        <taxon>Canalipalpata</taxon>
        <taxon>Sabellida</taxon>
        <taxon>Siboglinidae</taxon>
        <taxon>Ridgeia</taxon>
    </lineage>
</organism>
<reference evidence="1" key="1">
    <citation type="journal article" date="2023" name="Mol. Biol. Evol.">
        <title>Third-Generation Sequencing Reveals the Adaptive Role of the Epigenome in Three Deep-Sea Polychaetes.</title>
        <authorList>
            <person name="Perez M."/>
            <person name="Aroh O."/>
            <person name="Sun Y."/>
            <person name="Lan Y."/>
            <person name="Juniper S.K."/>
            <person name="Young C.R."/>
            <person name="Angers B."/>
            <person name="Qian P.Y."/>
        </authorList>
    </citation>
    <scope>NUCLEOTIDE SEQUENCE</scope>
    <source>
        <strain evidence="1">R07B-5</strain>
    </source>
</reference>
<dbReference type="EMBL" id="JAODUO010001610">
    <property type="protein sequence ID" value="KAK2160999.1"/>
    <property type="molecule type" value="Genomic_DNA"/>
</dbReference>
<name>A0AAD9JXB2_RIDPI</name>
<dbReference type="Proteomes" id="UP001209878">
    <property type="component" value="Unassembled WGS sequence"/>
</dbReference>
<evidence type="ECO:0000313" key="2">
    <source>
        <dbReference type="Proteomes" id="UP001209878"/>
    </source>
</evidence>
<accession>A0AAD9JXB2</accession>